<protein>
    <submittedName>
        <fullName evidence="1">Uncharacterized protein</fullName>
    </submittedName>
</protein>
<dbReference type="InterPro" id="IPR054381">
    <property type="entry name" value="CydS"/>
</dbReference>
<reference evidence="1 2" key="1">
    <citation type="submission" date="2023-07" db="EMBL/GenBank/DDBJ databases">
        <title>Genomic Encyclopedia of Type Strains, Phase IV (KMG-IV): sequencing the most valuable type-strain genomes for metagenomic binning, comparative biology and taxonomic classification.</title>
        <authorList>
            <person name="Goeker M."/>
        </authorList>
    </citation>
    <scope>NUCLEOTIDE SEQUENCE [LARGE SCALE GENOMIC DNA]</scope>
    <source>
        <strain evidence="1 2">DSM 27848</strain>
    </source>
</reference>
<dbReference type="RefSeq" id="WP_370876353.1">
    <property type="nucleotide sequence ID" value="NZ_JALIRM010000001.1"/>
</dbReference>
<dbReference type="Proteomes" id="UP001232343">
    <property type="component" value="Unassembled WGS sequence"/>
</dbReference>
<gene>
    <name evidence="1" type="ORF">J2S14_000703</name>
</gene>
<sequence length="34" mass="3947">MTKFFIFAAPFIVLFLSIGVAFWAAARENPYYDE</sequence>
<accession>A0ABU0D0J9</accession>
<proteinExistence type="predicted"/>
<comment type="caution">
    <text evidence="1">The sequence shown here is derived from an EMBL/GenBank/DDBJ whole genome shotgun (WGS) entry which is preliminary data.</text>
</comment>
<evidence type="ECO:0000313" key="1">
    <source>
        <dbReference type="EMBL" id="MDQ0341910.1"/>
    </source>
</evidence>
<name>A0ABU0D0J9_9BACI</name>
<dbReference type="Pfam" id="PF22282">
    <property type="entry name" value="CydS"/>
    <property type="match status" value="1"/>
</dbReference>
<dbReference type="EMBL" id="JAUSUO010000001">
    <property type="protein sequence ID" value="MDQ0341910.1"/>
    <property type="molecule type" value="Genomic_DNA"/>
</dbReference>
<evidence type="ECO:0000313" key="2">
    <source>
        <dbReference type="Proteomes" id="UP001232343"/>
    </source>
</evidence>
<organism evidence="1 2">
    <name type="scientific">Lederbergia wuyishanensis</name>
    <dbReference type="NCBI Taxonomy" id="1347903"/>
    <lineage>
        <taxon>Bacteria</taxon>
        <taxon>Bacillati</taxon>
        <taxon>Bacillota</taxon>
        <taxon>Bacilli</taxon>
        <taxon>Bacillales</taxon>
        <taxon>Bacillaceae</taxon>
        <taxon>Lederbergia</taxon>
    </lineage>
</organism>
<keyword evidence="2" id="KW-1185">Reference proteome</keyword>